<accession>A0A6J4MEK2</accession>
<evidence type="ECO:0000313" key="7">
    <source>
        <dbReference type="EMBL" id="CAA9357572.1"/>
    </source>
</evidence>
<dbReference type="EMBL" id="CADCTW010000191">
    <property type="protein sequence ID" value="CAA9357572.1"/>
    <property type="molecule type" value="Genomic_DNA"/>
</dbReference>
<dbReference type="CDD" id="cd07377">
    <property type="entry name" value="WHTH_GntR"/>
    <property type="match status" value="1"/>
</dbReference>
<evidence type="ECO:0000256" key="3">
    <source>
        <dbReference type="ARBA" id="ARBA00023125"/>
    </source>
</evidence>
<evidence type="ECO:0000259" key="6">
    <source>
        <dbReference type="PROSITE" id="PS50949"/>
    </source>
</evidence>
<dbReference type="InterPro" id="IPR000014">
    <property type="entry name" value="PAS"/>
</dbReference>
<feature type="domain" description="HTH gntR-type" evidence="6">
    <location>
        <begin position="332"/>
        <end position="400"/>
    </location>
</feature>
<evidence type="ECO:0000256" key="4">
    <source>
        <dbReference type="ARBA" id="ARBA00023163"/>
    </source>
</evidence>
<dbReference type="Gene3D" id="1.10.10.10">
    <property type="entry name" value="Winged helix-like DNA-binding domain superfamily/Winged helix DNA-binding domain"/>
    <property type="match status" value="1"/>
</dbReference>
<gene>
    <name evidence="7" type="ORF">AVDCRST_MAG68-4183</name>
</gene>
<dbReference type="PROSITE" id="PS50112">
    <property type="entry name" value="PAS"/>
    <property type="match status" value="2"/>
</dbReference>
<feature type="domain" description="PAS" evidence="5">
    <location>
        <begin position="196"/>
        <end position="236"/>
    </location>
</feature>
<dbReference type="InterPro" id="IPR036388">
    <property type="entry name" value="WH-like_DNA-bd_sf"/>
</dbReference>
<keyword evidence="1" id="KW-0663">Pyridoxal phosphate</keyword>
<dbReference type="Pfam" id="PF00989">
    <property type="entry name" value="PAS"/>
    <property type="match status" value="2"/>
</dbReference>
<keyword evidence="2" id="KW-0805">Transcription regulation</keyword>
<evidence type="ECO:0008006" key="8">
    <source>
        <dbReference type="Google" id="ProtNLM"/>
    </source>
</evidence>
<dbReference type="SUPFAM" id="SSF55785">
    <property type="entry name" value="PYP-like sensor domain (PAS domain)"/>
    <property type="match status" value="2"/>
</dbReference>
<dbReference type="Pfam" id="PF00392">
    <property type="entry name" value="GntR"/>
    <property type="match status" value="1"/>
</dbReference>
<sequence length="631" mass="67214">MAIGEIRDFLDAHTPRLRSLEDRTRGEASPGATREALTELSLALEELRVSEEELRVQSDMLTDVQQALATERERYHGFFTHLPDACLVTDMAGVVREANRAAAELLGAREDALPGKPLAVFVAEDDRRDFRGRMLAGIPAGEAAEWTVRIHPRNAPPVRVQARVRVVREAASRNGLVWLFHQVLDGPVELAPGRGDASLMEAMLDALAAPACALDLDGTLLRWNRAAADALGWGPEMAGGACPVRFPGEEGGGDALLRTRERMDAVPAEVARGGQTVRLRACVAPLQSGGERLGTFITFSAETAEARPAEREDAEAILSQCRAALAEGTGAGSVYERLRTWIASGLHLGHLRPGSRLPSIRQVADAAGAEHRAVAAAYRTLAAEGLVEVRNRQGAFVAGNWDPAPPALGETAEWLAGVLEGASGLRIRVPQLSDVVARWTTSARIRCACIESVEDERAALVAEMAGQWGMDAFAVAPDRVRADGRGAPEALHGAELIVTTAFHATEAHAAGRSLGVPVLVLAAGAEMVQAAEEVLARGSLTAVVADPGYAVRLRFLRGSERLRVVLADDAAALASLAPAECVLLTPAARQRLGTDAPRMLVPLPSFVSRTPARTIAAFLIQHNLAPARRRD</sequence>
<keyword evidence="3" id="KW-0238">DNA-binding</keyword>
<dbReference type="SMART" id="SM00091">
    <property type="entry name" value="PAS"/>
    <property type="match status" value="2"/>
</dbReference>
<dbReference type="InterPro" id="IPR013767">
    <property type="entry name" value="PAS_fold"/>
</dbReference>
<dbReference type="NCBIfam" id="TIGR00229">
    <property type="entry name" value="sensory_box"/>
    <property type="match status" value="1"/>
</dbReference>
<dbReference type="PROSITE" id="PS50949">
    <property type="entry name" value="HTH_GNTR"/>
    <property type="match status" value="1"/>
</dbReference>
<proteinExistence type="predicted"/>
<dbReference type="PANTHER" id="PTHR46577">
    <property type="entry name" value="HTH-TYPE TRANSCRIPTIONAL REGULATORY PROTEIN GABR"/>
    <property type="match status" value="1"/>
</dbReference>
<dbReference type="CDD" id="cd00130">
    <property type="entry name" value="PAS"/>
    <property type="match status" value="1"/>
</dbReference>
<dbReference type="GO" id="GO:0003700">
    <property type="term" value="F:DNA-binding transcription factor activity"/>
    <property type="evidence" value="ECO:0007669"/>
    <property type="project" value="InterPro"/>
</dbReference>
<organism evidence="7">
    <name type="scientific">uncultured Gemmatimonadota bacterium</name>
    <dbReference type="NCBI Taxonomy" id="203437"/>
    <lineage>
        <taxon>Bacteria</taxon>
        <taxon>Pseudomonadati</taxon>
        <taxon>Gemmatimonadota</taxon>
        <taxon>environmental samples</taxon>
    </lineage>
</organism>
<name>A0A6J4MEK2_9BACT</name>
<feature type="domain" description="PAS" evidence="5">
    <location>
        <begin position="71"/>
        <end position="141"/>
    </location>
</feature>
<evidence type="ECO:0000259" key="5">
    <source>
        <dbReference type="PROSITE" id="PS50112"/>
    </source>
</evidence>
<dbReference type="SUPFAM" id="SSF46785">
    <property type="entry name" value="Winged helix' DNA-binding domain"/>
    <property type="match status" value="1"/>
</dbReference>
<evidence type="ECO:0000256" key="2">
    <source>
        <dbReference type="ARBA" id="ARBA00023015"/>
    </source>
</evidence>
<dbReference type="SMART" id="SM00345">
    <property type="entry name" value="HTH_GNTR"/>
    <property type="match status" value="1"/>
</dbReference>
<dbReference type="GO" id="GO:0003677">
    <property type="term" value="F:DNA binding"/>
    <property type="evidence" value="ECO:0007669"/>
    <property type="project" value="UniProtKB-KW"/>
</dbReference>
<dbReference type="PANTHER" id="PTHR46577:SF1">
    <property type="entry name" value="HTH-TYPE TRANSCRIPTIONAL REGULATORY PROTEIN GABR"/>
    <property type="match status" value="1"/>
</dbReference>
<keyword evidence="4" id="KW-0804">Transcription</keyword>
<dbReference type="Gene3D" id="3.30.450.20">
    <property type="entry name" value="PAS domain"/>
    <property type="match status" value="2"/>
</dbReference>
<dbReference type="InterPro" id="IPR000524">
    <property type="entry name" value="Tscrpt_reg_HTH_GntR"/>
</dbReference>
<protein>
    <recommendedName>
        <fullName evidence="8">HTH gntR-type domain-containing protein</fullName>
    </recommendedName>
</protein>
<reference evidence="7" key="1">
    <citation type="submission" date="2020-02" db="EMBL/GenBank/DDBJ databases">
        <authorList>
            <person name="Meier V. D."/>
        </authorList>
    </citation>
    <scope>NUCLEOTIDE SEQUENCE</scope>
    <source>
        <strain evidence="7">AVDCRST_MAG68</strain>
    </source>
</reference>
<dbReference type="AlphaFoldDB" id="A0A6J4MEK2"/>
<dbReference type="InterPro" id="IPR051446">
    <property type="entry name" value="HTH_trans_reg/aminotransferase"/>
</dbReference>
<dbReference type="InterPro" id="IPR035965">
    <property type="entry name" value="PAS-like_dom_sf"/>
</dbReference>
<evidence type="ECO:0000256" key="1">
    <source>
        <dbReference type="ARBA" id="ARBA00022898"/>
    </source>
</evidence>
<dbReference type="InterPro" id="IPR036390">
    <property type="entry name" value="WH_DNA-bd_sf"/>
</dbReference>